<dbReference type="InterPro" id="IPR006623">
    <property type="entry name" value="THEG"/>
</dbReference>
<dbReference type="SMART" id="SM00705">
    <property type="entry name" value="THEG"/>
    <property type="match status" value="5"/>
</dbReference>
<comment type="caution">
    <text evidence="2">The sequence shown here is derived from an EMBL/GenBank/DDBJ whole genome shotgun (WGS) entry which is preliminary data.</text>
</comment>
<evidence type="ECO:0000256" key="1">
    <source>
        <dbReference type="ARBA" id="ARBA00022737"/>
    </source>
</evidence>
<keyword evidence="3" id="KW-1185">Reference proteome</keyword>
<dbReference type="Proteomes" id="UP001187415">
    <property type="component" value="Unassembled WGS sequence"/>
</dbReference>
<reference evidence="2" key="1">
    <citation type="submission" date="2023-07" db="EMBL/GenBank/DDBJ databases">
        <title>Chromosome-level Genome Assembly of Striped Snakehead (Channa striata).</title>
        <authorList>
            <person name="Liu H."/>
        </authorList>
    </citation>
    <scope>NUCLEOTIDE SEQUENCE</scope>
    <source>
        <strain evidence="2">Gz</strain>
        <tissue evidence="2">Muscle</tissue>
    </source>
</reference>
<dbReference type="AlphaFoldDB" id="A0AA88SRT2"/>
<evidence type="ECO:0000313" key="2">
    <source>
        <dbReference type="EMBL" id="KAK2848791.1"/>
    </source>
</evidence>
<accession>A0AA88SRT2</accession>
<dbReference type="PANTHER" id="PTHR15901:SF15">
    <property type="entry name" value="TESTICULAR HAPLOID EXPRESSED GENE PROTEIN-LIKE"/>
    <property type="match status" value="1"/>
</dbReference>
<proteinExistence type="predicted"/>
<evidence type="ECO:0000313" key="3">
    <source>
        <dbReference type="Proteomes" id="UP001187415"/>
    </source>
</evidence>
<dbReference type="EMBL" id="JAUPFM010000006">
    <property type="protein sequence ID" value="KAK2848791.1"/>
    <property type="molecule type" value="Genomic_DNA"/>
</dbReference>
<keyword evidence="1" id="KW-0677">Repeat</keyword>
<dbReference type="InterPro" id="IPR042401">
    <property type="entry name" value="SPMAP2-like"/>
</dbReference>
<gene>
    <name evidence="2" type="ORF">Q5P01_008625</name>
</gene>
<name>A0AA88SRT2_CHASR</name>
<organism evidence="2 3">
    <name type="scientific">Channa striata</name>
    <name type="common">Snakehead murrel</name>
    <name type="synonym">Ophicephalus striatus</name>
    <dbReference type="NCBI Taxonomy" id="64152"/>
    <lineage>
        <taxon>Eukaryota</taxon>
        <taxon>Metazoa</taxon>
        <taxon>Chordata</taxon>
        <taxon>Craniata</taxon>
        <taxon>Vertebrata</taxon>
        <taxon>Euteleostomi</taxon>
        <taxon>Actinopterygii</taxon>
        <taxon>Neopterygii</taxon>
        <taxon>Teleostei</taxon>
        <taxon>Neoteleostei</taxon>
        <taxon>Acanthomorphata</taxon>
        <taxon>Anabantaria</taxon>
        <taxon>Anabantiformes</taxon>
        <taxon>Channoidei</taxon>
        <taxon>Channidae</taxon>
        <taxon>Channa</taxon>
    </lineage>
</organism>
<dbReference type="PANTHER" id="PTHR15901">
    <property type="entry name" value="TESTICULAR HAPLOID EXPRESSED GENE PROTEIN"/>
    <property type="match status" value="1"/>
</dbReference>
<protein>
    <submittedName>
        <fullName evidence="2">Uncharacterized protein</fullName>
    </submittedName>
</protein>
<dbReference type="Pfam" id="PF14912">
    <property type="entry name" value="THEG"/>
    <property type="match status" value="3"/>
</dbReference>
<sequence length="216" mass="24308">MIPEKHGIQSRFGPSDRILELARPKTSKSIWATTPCDKLSWRNQDPIWPVSAAALGPVPSARIQYLAKHKRDFSAWEDGRRPPHTSQCDGNCPIWHVDPRVKTAVITPRLLQLSKPRLKHPDFQGDREIVASVISFASRGTPVSQRLVQLSLPRMKESNICCGFGRPEQSIWTVSRAARRATASARLDMLATPKQLSADYVPPREPEWTRTKTLST</sequence>